<keyword evidence="2" id="KW-1185">Reference proteome</keyword>
<comment type="caution">
    <text evidence="1">The sequence shown here is derived from an EMBL/GenBank/DDBJ whole genome shotgun (WGS) entry which is preliminary data.</text>
</comment>
<organism evidence="1 2">
    <name type="scientific">Vararia minispora EC-137</name>
    <dbReference type="NCBI Taxonomy" id="1314806"/>
    <lineage>
        <taxon>Eukaryota</taxon>
        <taxon>Fungi</taxon>
        <taxon>Dikarya</taxon>
        <taxon>Basidiomycota</taxon>
        <taxon>Agaricomycotina</taxon>
        <taxon>Agaricomycetes</taxon>
        <taxon>Russulales</taxon>
        <taxon>Lachnocladiaceae</taxon>
        <taxon>Vararia</taxon>
    </lineage>
</organism>
<feature type="non-terminal residue" evidence="1">
    <location>
        <position position="1"/>
    </location>
</feature>
<accession>A0ACB8QA75</accession>
<dbReference type="Proteomes" id="UP000814128">
    <property type="component" value="Unassembled WGS sequence"/>
</dbReference>
<evidence type="ECO:0000313" key="1">
    <source>
        <dbReference type="EMBL" id="KAI0028503.1"/>
    </source>
</evidence>
<reference evidence="1" key="1">
    <citation type="submission" date="2021-02" db="EMBL/GenBank/DDBJ databases">
        <authorList>
            <consortium name="DOE Joint Genome Institute"/>
            <person name="Ahrendt S."/>
            <person name="Looney B.P."/>
            <person name="Miyauchi S."/>
            <person name="Morin E."/>
            <person name="Drula E."/>
            <person name="Courty P.E."/>
            <person name="Chicoki N."/>
            <person name="Fauchery L."/>
            <person name="Kohler A."/>
            <person name="Kuo A."/>
            <person name="Labutti K."/>
            <person name="Pangilinan J."/>
            <person name="Lipzen A."/>
            <person name="Riley R."/>
            <person name="Andreopoulos W."/>
            <person name="He G."/>
            <person name="Johnson J."/>
            <person name="Barry K.W."/>
            <person name="Grigoriev I.V."/>
            <person name="Nagy L."/>
            <person name="Hibbett D."/>
            <person name="Henrissat B."/>
            <person name="Matheny P.B."/>
            <person name="Labbe J."/>
            <person name="Martin F."/>
        </authorList>
    </citation>
    <scope>NUCLEOTIDE SEQUENCE</scope>
    <source>
        <strain evidence="1">EC-137</strain>
    </source>
</reference>
<dbReference type="EMBL" id="MU273747">
    <property type="protein sequence ID" value="KAI0028503.1"/>
    <property type="molecule type" value="Genomic_DNA"/>
</dbReference>
<gene>
    <name evidence="1" type="ORF">K488DRAFT_6151</name>
</gene>
<protein>
    <submittedName>
        <fullName evidence="1">Uncharacterized protein</fullName>
    </submittedName>
</protein>
<reference evidence="1" key="2">
    <citation type="journal article" date="2022" name="New Phytol.">
        <title>Evolutionary transition to the ectomycorrhizal habit in the genomes of a hyperdiverse lineage of mushroom-forming fungi.</title>
        <authorList>
            <person name="Looney B."/>
            <person name="Miyauchi S."/>
            <person name="Morin E."/>
            <person name="Drula E."/>
            <person name="Courty P.E."/>
            <person name="Kohler A."/>
            <person name="Kuo A."/>
            <person name="LaButti K."/>
            <person name="Pangilinan J."/>
            <person name="Lipzen A."/>
            <person name="Riley R."/>
            <person name="Andreopoulos W."/>
            <person name="He G."/>
            <person name="Johnson J."/>
            <person name="Nolan M."/>
            <person name="Tritt A."/>
            <person name="Barry K.W."/>
            <person name="Grigoriev I.V."/>
            <person name="Nagy L.G."/>
            <person name="Hibbett D."/>
            <person name="Henrissat B."/>
            <person name="Matheny P.B."/>
            <person name="Labbe J."/>
            <person name="Martin F.M."/>
        </authorList>
    </citation>
    <scope>NUCLEOTIDE SEQUENCE</scope>
    <source>
        <strain evidence="1">EC-137</strain>
    </source>
</reference>
<sequence>TSHGTSNLAVGVKNCDRTRGATEGVVAMSNSSMVVVPSFTDARVRALLAMECATGNRPFTFVNDQFFRYYTEMLRPGTSLPSRTTLSLDIKLIHTVVGERIRVYFMV</sequence>
<evidence type="ECO:0000313" key="2">
    <source>
        <dbReference type="Proteomes" id="UP000814128"/>
    </source>
</evidence>
<feature type="non-terminal residue" evidence="1">
    <location>
        <position position="107"/>
    </location>
</feature>
<proteinExistence type="predicted"/>
<name>A0ACB8QA75_9AGAM</name>